<keyword evidence="5 7" id="KW-1133">Transmembrane helix</keyword>
<dbReference type="GO" id="GO:0055085">
    <property type="term" value="P:transmembrane transport"/>
    <property type="evidence" value="ECO:0007669"/>
    <property type="project" value="InterPro"/>
</dbReference>
<organism evidence="9 10">
    <name type="scientific">Nonomuraea fuscirosea</name>
    <dbReference type="NCBI Taxonomy" id="1291556"/>
    <lineage>
        <taxon>Bacteria</taxon>
        <taxon>Bacillati</taxon>
        <taxon>Actinomycetota</taxon>
        <taxon>Actinomycetes</taxon>
        <taxon>Streptosporangiales</taxon>
        <taxon>Streptosporangiaceae</taxon>
        <taxon>Nonomuraea</taxon>
    </lineage>
</organism>
<proteinExistence type="inferred from homology"/>
<dbReference type="Proteomes" id="UP000238312">
    <property type="component" value="Unassembled WGS sequence"/>
</dbReference>
<dbReference type="Pfam" id="PF00528">
    <property type="entry name" value="BPD_transp_1"/>
    <property type="match status" value="1"/>
</dbReference>
<evidence type="ECO:0000256" key="6">
    <source>
        <dbReference type="ARBA" id="ARBA00023136"/>
    </source>
</evidence>
<feature type="transmembrane region" description="Helical" evidence="7">
    <location>
        <begin position="235"/>
        <end position="256"/>
    </location>
</feature>
<evidence type="ECO:0000256" key="2">
    <source>
        <dbReference type="ARBA" id="ARBA00022448"/>
    </source>
</evidence>
<evidence type="ECO:0000313" key="9">
    <source>
        <dbReference type="EMBL" id="PRX53007.1"/>
    </source>
</evidence>
<dbReference type="InterPro" id="IPR000515">
    <property type="entry name" value="MetI-like"/>
</dbReference>
<dbReference type="PANTHER" id="PTHR43744">
    <property type="entry name" value="ABC TRANSPORTER PERMEASE PROTEIN MG189-RELATED-RELATED"/>
    <property type="match status" value="1"/>
</dbReference>
<evidence type="ECO:0000256" key="7">
    <source>
        <dbReference type="RuleBase" id="RU363032"/>
    </source>
</evidence>
<name>A0A2T0M698_9ACTN</name>
<feature type="transmembrane region" description="Helical" evidence="7">
    <location>
        <begin position="135"/>
        <end position="156"/>
    </location>
</feature>
<keyword evidence="6 7" id="KW-0472">Membrane</keyword>
<comment type="caution">
    <text evidence="9">The sequence shown here is derived from an EMBL/GenBank/DDBJ whole genome shotgun (WGS) entry which is preliminary data.</text>
</comment>
<dbReference type="CDD" id="cd06261">
    <property type="entry name" value="TM_PBP2"/>
    <property type="match status" value="1"/>
</dbReference>
<keyword evidence="4 7" id="KW-0812">Transmembrane</keyword>
<feature type="domain" description="ABC transmembrane type-1" evidence="8">
    <location>
        <begin position="67"/>
        <end position="256"/>
    </location>
</feature>
<dbReference type="PANTHER" id="PTHR43744:SF12">
    <property type="entry name" value="ABC TRANSPORTER PERMEASE PROTEIN MG189-RELATED"/>
    <property type="match status" value="1"/>
</dbReference>
<dbReference type="PROSITE" id="PS50928">
    <property type="entry name" value="ABC_TM1"/>
    <property type="match status" value="1"/>
</dbReference>
<keyword evidence="10" id="KW-1185">Reference proteome</keyword>
<dbReference type="OrthoDB" id="2063054at2"/>
<accession>A0A2T0M698</accession>
<evidence type="ECO:0000256" key="5">
    <source>
        <dbReference type="ARBA" id="ARBA00022989"/>
    </source>
</evidence>
<dbReference type="AlphaFoldDB" id="A0A2T0M698"/>
<dbReference type="SUPFAM" id="SSF161098">
    <property type="entry name" value="MetI-like"/>
    <property type="match status" value="1"/>
</dbReference>
<feature type="transmembrane region" description="Helical" evidence="7">
    <location>
        <begin position="102"/>
        <end position="123"/>
    </location>
</feature>
<keyword evidence="3" id="KW-1003">Cell membrane</keyword>
<dbReference type="RefSeq" id="WP_106251281.1">
    <property type="nucleotide sequence ID" value="NZ_JBFAIB010000005.1"/>
</dbReference>
<gene>
    <name evidence="9" type="ORF">B0I32_129125</name>
</gene>
<keyword evidence="2 7" id="KW-0813">Transport</keyword>
<evidence type="ECO:0000256" key="1">
    <source>
        <dbReference type="ARBA" id="ARBA00004651"/>
    </source>
</evidence>
<protein>
    <submittedName>
        <fullName evidence="9">Carbohydrate ABC transporter membrane protein 2 (CUT1 family)</fullName>
    </submittedName>
</protein>
<evidence type="ECO:0000256" key="3">
    <source>
        <dbReference type="ARBA" id="ARBA00022475"/>
    </source>
</evidence>
<evidence type="ECO:0000256" key="4">
    <source>
        <dbReference type="ARBA" id="ARBA00022692"/>
    </source>
</evidence>
<feature type="transmembrane region" description="Helical" evidence="7">
    <location>
        <begin position="177"/>
        <end position="202"/>
    </location>
</feature>
<sequence>MNRPRTWPAHVLLAAGALLMLAPFAWQVVVSLQTLPESLRVPPKFTPSWQWSNFADAFRSVPLARQFLNTVAVSAAVTAGQLLLCSLAAYAFARLRFPGRGAVFLLFLAVLMVPGELFIIPRYEIMQELGWLDTLQALIAPGVFGAFGTFLLRQFFLSLPRELDEAARLDGANPLQIYWHIMLPLVRPGLLALGLLTVMWSWSSLLWPLVVNTDPEMMTLSAGLASLRGQFQTNFPILFAGSVVASLPVIALFVVLQRHLVAGIAFTGSKG</sequence>
<comment type="similarity">
    <text evidence="7">Belongs to the binding-protein-dependent transport system permease family.</text>
</comment>
<dbReference type="Gene3D" id="1.10.3720.10">
    <property type="entry name" value="MetI-like"/>
    <property type="match status" value="1"/>
</dbReference>
<dbReference type="EMBL" id="PVNG01000029">
    <property type="protein sequence ID" value="PRX53007.1"/>
    <property type="molecule type" value="Genomic_DNA"/>
</dbReference>
<dbReference type="GO" id="GO:0005886">
    <property type="term" value="C:plasma membrane"/>
    <property type="evidence" value="ECO:0007669"/>
    <property type="project" value="UniProtKB-SubCell"/>
</dbReference>
<evidence type="ECO:0000313" key="10">
    <source>
        <dbReference type="Proteomes" id="UP000238312"/>
    </source>
</evidence>
<reference evidence="9 10" key="1">
    <citation type="submission" date="2018-03" db="EMBL/GenBank/DDBJ databases">
        <title>Genomic Encyclopedia of Type Strains, Phase III (KMG-III): the genomes of soil and plant-associated and newly described type strains.</title>
        <authorList>
            <person name="Whitman W."/>
        </authorList>
    </citation>
    <scope>NUCLEOTIDE SEQUENCE [LARGE SCALE GENOMIC DNA]</scope>
    <source>
        <strain evidence="9 10">CGMCC 4.7104</strain>
    </source>
</reference>
<feature type="transmembrane region" description="Helical" evidence="7">
    <location>
        <begin position="67"/>
        <end position="90"/>
    </location>
</feature>
<evidence type="ECO:0000259" key="8">
    <source>
        <dbReference type="PROSITE" id="PS50928"/>
    </source>
</evidence>
<dbReference type="InterPro" id="IPR035906">
    <property type="entry name" value="MetI-like_sf"/>
</dbReference>
<comment type="subcellular location">
    <subcellularLocation>
        <location evidence="1 7">Cell membrane</location>
        <topology evidence="1 7">Multi-pass membrane protein</topology>
    </subcellularLocation>
</comment>